<dbReference type="InterPro" id="IPR039426">
    <property type="entry name" value="TonB-dep_rcpt-like"/>
</dbReference>
<evidence type="ECO:0000256" key="4">
    <source>
        <dbReference type="ARBA" id="ARBA00022692"/>
    </source>
</evidence>
<evidence type="ECO:0000313" key="10">
    <source>
        <dbReference type="EMBL" id="WOF13264.1"/>
    </source>
</evidence>
<gene>
    <name evidence="10" type="ORF">F1644_13770</name>
</gene>
<evidence type="ECO:0000256" key="6">
    <source>
        <dbReference type="ARBA" id="ARBA00023237"/>
    </source>
</evidence>
<dbReference type="NCBIfam" id="TIGR04056">
    <property type="entry name" value="OMP_RagA_SusC"/>
    <property type="match status" value="1"/>
</dbReference>
<keyword evidence="2 7" id="KW-0813">Transport</keyword>
<dbReference type="Gene3D" id="2.170.130.10">
    <property type="entry name" value="TonB-dependent receptor, plug domain"/>
    <property type="match status" value="1"/>
</dbReference>
<dbReference type="Gene3D" id="2.60.40.1120">
    <property type="entry name" value="Carboxypeptidase-like, regulatory domain"/>
    <property type="match status" value="1"/>
</dbReference>
<keyword evidence="4 7" id="KW-0812">Transmembrane</keyword>
<dbReference type="PROSITE" id="PS52016">
    <property type="entry name" value="TONB_DEPENDENT_REC_3"/>
    <property type="match status" value="1"/>
</dbReference>
<protein>
    <submittedName>
        <fullName evidence="10">SusC/RagA family TonB-linked outer membrane protein</fullName>
    </submittedName>
</protein>
<evidence type="ECO:0000256" key="7">
    <source>
        <dbReference type="PROSITE-ProRule" id="PRU01360"/>
    </source>
</evidence>
<name>A0ABZ0FY08_9BACT</name>
<evidence type="ECO:0000313" key="11">
    <source>
        <dbReference type="Proteomes" id="UP001302374"/>
    </source>
</evidence>
<keyword evidence="11" id="KW-1185">Reference proteome</keyword>
<dbReference type="Pfam" id="PF07715">
    <property type="entry name" value="Plug"/>
    <property type="match status" value="1"/>
</dbReference>
<evidence type="ECO:0000259" key="9">
    <source>
        <dbReference type="Pfam" id="PF07715"/>
    </source>
</evidence>
<comment type="similarity">
    <text evidence="7">Belongs to the TonB-dependent receptor family.</text>
</comment>
<dbReference type="Gene3D" id="2.40.170.20">
    <property type="entry name" value="TonB-dependent receptor, beta-barrel domain"/>
    <property type="match status" value="1"/>
</dbReference>
<dbReference type="InterPro" id="IPR012910">
    <property type="entry name" value="Plug_dom"/>
</dbReference>
<keyword evidence="6 7" id="KW-0998">Cell outer membrane</keyword>
<comment type="subcellular location">
    <subcellularLocation>
        <location evidence="1 7">Cell outer membrane</location>
        <topology evidence="1 7">Multi-pass membrane protein</topology>
    </subcellularLocation>
</comment>
<feature type="signal peptide" evidence="8">
    <location>
        <begin position="1"/>
        <end position="39"/>
    </location>
</feature>
<keyword evidence="8" id="KW-0732">Signal</keyword>
<reference evidence="10 11" key="1">
    <citation type="submission" date="2019-09" db="EMBL/GenBank/DDBJ databases">
        <title>Butyricimonas paravirosa DSM 105722 (=214-4 = JCM 18677 = CCUG 65563).</title>
        <authorList>
            <person name="Le Roy T."/>
            <person name="Cani P.D."/>
        </authorList>
    </citation>
    <scope>NUCLEOTIDE SEQUENCE [LARGE SCALE GENOMIC DNA]</scope>
    <source>
        <strain evidence="10 11">DSM 105722</strain>
    </source>
</reference>
<dbReference type="Proteomes" id="UP001302374">
    <property type="component" value="Chromosome"/>
</dbReference>
<sequence length="1214" mass="136538">MKKKRMKRLFMQNCKWRKIFRVMRLSLILFFCGLQLASAKVEAQAKITVEQKQITYLDLFNQIKEQTGFTVVYSNNELDKNKLVEAGFIGANLKDVLDKILEGTGLCYELMDEFVILKVAPKEEKKMLKITGIVTDKDKYPLPGVTVILKGTAVGTATDTDGRYQLQIPKAEHISLLFSFVGMKTQEVKYTGKDSINVVMEEDYQEMDEVVVTGYQVIDKRQLTSSVSSIDASELEKVGALTVDKMLEGKAAGLMVTTLSSTPGAASKIRVRTGGTFTGSREPLWVIDGVIYEDPVPLTADQINSFDQVNLIGNALTGINPQDIASINILKDASATAIYGTRAANGVIVITTKRGKKGNVSLSYSGNIGVVDRPRYRNFNVMDSKERIDVSREIRKKNLSYPSNIFTFVGYEGALREYMSGNTNFSEFQNEVSRLETMNTDWFGELYQPAITTSHSLSLSGGTDNVRYYFSVGYNNEKGAEKGVEVNRLTARSNVDFNLRKNILISLNMSGSVQEARYNHSSVNVFNQAYYTSRAVPFKNADGSLFYIDKQLSGLGAVVLSGKYNIQNEMNNSERNVDNKDFNLAATLNWDLAKGIKLMGNISYRSTTNLTEEWITENTFYVADLRKYDGVEDKIDEIVNRYSLAPFGGLYSGGMTSQQSYSGRLQLNMSKVLWDKHVFNLNLGYEVNSVKYEGSDGWMSPGYNHSQGRSFIELPRFSVPSTGIIEGYGYNNMLSWLSTSGSMDIYPTITDQLKNSLSWFGIFTYSYDNRYILNFNMRSDGSNAFGQYERYKFRPTWSVSARWNIQNEKFMPKGKVEELALRLSYGFRGTVPSALPYMVIQNYQYDPTFQENLAQLASFPNANLTWERTSTLNVGLNHAWFEGRLSGAFDFAYSKGEDLLLSRPVSLVNGQGSQLYNGGSKEDYSYEMSLRGIIVKGKDFGWSMNGNVTHSKEKVLKGQEVETLQVNSYLDGSIYQTGFPVDAFYSYQFDGLNEKGLPQYKNLEKDPGSVTQYFNNVLTYSGRRTPQVYGGFGTEFRYKNLTLSANFSYKFGQKVRLLRLYNGSQNMPMPHENMSAEFNDRWRQPGDEAHCVIPGLSSEALTVSESSGATVAYLVPYKEIVPSGSANGWYMYDMSDERVVKGDHIRWQSLTLGYTFPQNIVKAIGASYLRLNFQVSNLGVWAFDEKLKGQDPEQVQGIGMPTLPTYNFSLNVSF</sequence>
<dbReference type="InterPro" id="IPR023996">
    <property type="entry name" value="TonB-dep_OMP_SusC/RagA"/>
</dbReference>
<dbReference type="NCBIfam" id="TIGR04057">
    <property type="entry name" value="SusC_RagA_signa"/>
    <property type="match status" value="1"/>
</dbReference>
<keyword evidence="3 7" id="KW-1134">Transmembrane beta strand</keyword>
<organism evidence="10 11">
    <name type="scientific">Butyricimonas paravirosa</name>
    <dbReference type="NCBI Taxonomy" id="1472417"/>
    <lineage>
        <taxon>Bacteria</taxon>
        <taxon>Pseudomonadati</taxon>
        <taxon>Bacteroidota</taxon>
        <taxon>Bacteroidia</taxon>
        <taxon>Bacteroidales</taxon>
        <taxon>Odoribacteraceae</taxon>
        <taxon>Butyricimonas</taxon>
    </lineage>
</organism>
<evidence type="ECO:0000256" key="3">
    <source>
        <dbReference type="ARBA" id="ARBA00022452"/>
    </source>
</evidence>
<evidence type="ECO:0000256" key="8">
    <source>
        <dbReference type="SAM" id="SignalP"/>
    </source>
</evidence>
<dbReference type="InterPro" id="IPR023997">
    <property type="entry name" value="TonB-dep_OMP_SusC/RagA_CS"/>
</dbReference>
<keyword evidence="5 7" id="KW-0472">Membrane</keyword>
<dbReference type="SUPFAM" id="SSF49464">
    <property type="entry name" value="Carboxypeptidase regulatory domain-like"/>
    <property type="match status" value="1"/>
</dbReference>
<evidence type="ECO:0000256" key="1">
    <source>
        <dbReference type="ARBA" id="ARBA00004571"/>
    </source>
</evidence>
<accession>A0ABZ0FY08</accession>
<evidence type="ECO:0000256" key="5">
    <source>
        <dbReference type="ARBA" id="ARBA00023136"/>
    </source>
</evidence>
<dbReference type="InterPro" id="IPR036942">
    <property type="entry name" value="Beta-barrel_TonB_sf"/>
</dbReference>
<dbReference type="InterPro" id="IPR008969">
    <property type="entry name" value="CarboxyPept-like_regulatory"/>
</dbReference>
<proteinExistence type="inferred from homology"/>
<dbReference type="SUPFAM" id="SSF56935">
    <property type="entry name" value="Porins"/>
    <property type="match status" value="1"/>
</dbReference>
<dbReference type="InterPro" id="IPR037066">
    <property type="entry name" value="Plug_dom_sf"/>
</dbReference>
<evidence type="ECO:0000256" key="2">
    <source>
        <dbReference type="ARBA" id="ARBA00022448"/>
    </source>
</evidence>
<feature type="domain" description="TonB-dependent receptor plug" evidence="9">
    <location>
        <begin position="219"/>
        <end position="347"/>
    </location>
</feature>
<dbReference type="Pfam" id="PF13715">
    <property type="entry name" value="CarbopepD_reg_2"/>
    <property type="match status" value="1"/>
</dbReference>
<feature type="chain" id="PRO_5045702257" evidence="8">
    <location>
        <begin position="40"/>
        <end position="1214"/>
    </location>
</feature>
<dbReference type="EMBL" id="CP043839">
    <property type="protein sequence ID" value="WOF13264.1"/>
    <property type="molecule type" value="Genomic_DNA"/>
</dbReference>